<protein>
    <submittedName>
        <fullName evidence="2">Uncharacterized protein</fullName>
    </submittedName>
</protein>
<dbReference type="EMBL" id="JBBPBM010000426">
    <property type="protein sequence ID" value="KAK8495503.1"/>
    <property type="molecule type" value="Genomic_DNA"/>
</dbReference>
<comment type="caution">
    <text evidence="2">The sequence shown here is derived from an EMBL/GenBank/DDBJ whole genome shotgun (WGS) entry which is preliminary data.</text>
</comment>
<organism evidence="2 3">
    <name type="scientific">Hibiscus sabdariffa</name>
    <name type="common">roselle</name>
    <dbReference type="NCBI Taxonomy" id="183260"/>
    <lineage>
        <taxon>Eukaryota</taxon>
        <taxon>Viridiplantae</taxon>
        <taxon>Streptophyta</taxon>
        <taxon>Embryophyta</taxon>
        <taxon>Tracheophyta</taxon>
        <taxon>Spermatophyta</taxon>
        <taxon>Magnoliopsida</taxon>
        <taxon>eudicotyledons</taxon>
        <taxon>Gunneridae</taxon>
        <taxon>Pentapetalae</taxon>
        <taxon>rosids</taxon>
        <taxon>malvids</taxon>
        <taxon>Malvales</taxon>
        <taxon>Malvaceae</taxon>
        <taxon>Malvoideae</taxon>
        <taxon>Hibiscus</taxon>
    </lineage>
</organism>
<sequence>MAETEEQDSEPEGGAFHEEPIQRRNGGTPAEVIVLAIKGLQELKADPCWLDDELNGFKGDLAAVMKE</sequence>
<evidence type="ECO:0000313" key="2">
    <source>
        <dbReference type="EMBL" id="KAK8495503.1"/>
    </source>
</evidence>
<accession>A0ABR2AQ43</accession>
<reference evidence="2 3" key="1">
    <citation type="journal article" date="2024" name="G3 (Bethesda)">
        <title>Genome assembly of Hibiscus sabdariffa L. provides insights into metabolisms of medicinal natural products.</title>
        <authorList>
            <person name="Kim T."/>
        </authorList>
    </citation>
    <scope>NUCLEOTIDE SEQUENCE [LARGE SCALE GENOMIC DNA]</scope>
    <source>
        <strain evidence="2">TK-2024</strain>
        <tissue evidence="2">Old leaves</tissue>
    </source>
</reference>
<keyword evidence="3" id="KW-1185">Reference proteome</keyword>
<evidence type="ECO:0000256" key="1">
    <source>
        <dbReference type="SAM" id="MobiDB-lite"/>
    </source>
</evidence>
<gene>
    <name evidence="2" type="ORF">V6N12_046192</name>
</gene>
<dbReference type="Proteomes" id="UP001472677">
    <property type="component" value="Unassembled WGS sequence"/>
</dbReference>
<feature type="region of interest" description="Disordered" evidence="1">
    <location>
        <begin position="1"/>
        <end position="27"/>
    </location>
</feature>
<feature type="compositionally biased region" description="Acidic residues" evidence="1">
    <location>
        <begin position="1"/>
        <end position="11"/>
    </location>
</feature>
<evidence type="ECO:0000313" key="3">
    <source>
        <dbReference type="Proteomes" id="UP001472677"/>
    </source>
</evidence>
<proteinExistence type="predicted"/>
<name>A0ABR2AQ43_9ROSI</name>